<accession>A0A4Y7TZ32</accession>
<dbReference type="EMBL" id="QPFP01000001">
    <property type="protein sequence ID" value="TEB39437.1"/>
    <property type="molecule type" value="Genomic_DNA"/>
</dbReference>
<evidence type="ECO:0000313" key="1">
    <source>
        <dbReference type="EMBL" id="TEB39437.1"/>
    </source>
</evidence>
<sequence length="70" mass="7325">MPAGKQTAYIALKSSKTCPTEGESRIKIPPLADFSENIPEGHISALHVLSSTANKVPGGIGGHTLPMLEE</sequence>
<dbReference type="Proteomes" id="UP000298030">
    <property type="component" value="Unassembled WGS sequence"/>
</dbReference>
<reference evidence="1 2" key="1">
    <citation type="journal article" date="2019" name="Nat. Ecol. Evol.">
        <title>Megaphylogeny resolves global patterns of mushroom evolution.</title>
        <authorList>
            <person name="Varga T."/>
            <person name="Krizsan K."/>
            <person name="Foldi C."/>
            <person name="Dima B."/>
            <person name="Sanchez-Garcia M."/>
            <person name="Sanchez-Ramirez S."/>
            <person name="Szollosi G.J."/>
            <person name="Szarkandi J.G."/>
            <person name="Papp V."/>
            <person name="Albert L."/>
            <person name="Andreopoulos W."/>
            <person name="Angelini C."/>
            <person name="Antonin V."/>
            <person name="Barry K.W."/>
            <person name="Bougher N.L."/>
            <person name="Buchanan P."/>
            <person name="Buyck B."/>
            <person name="Bense V."/>
            <person name="Catcheside P."/>
            <person name="Chovatia M."/>
            <person name="Cooper J."/>
            <person name="Damon W."/>
            <person name="Desjardin D."/>
            <person name="Finy P."/>
            <person name="Geml J."/>
            <person name="Haridas S."/>
            <person name="Hughes K."/>
            <person name="Justo A."/>
            <person name="Karasinski D."/>
            <person name="Kautmanova I."/>
            <person name="Kiss B."/>
            <person name="Kocsube S."/>
            <person name="Kotiranta H."/>
            <person name="LaButti K.M."/>
            <person name="Lechner B.E."/>
            <person name="Liimatainen K."/>
            <person name="Lipzen A."/>
            <person name="Lukacs Z."/>
            <person name="Mihaltcheva S."/>
            <person name="Morgado L.N."/>
            <person name="Niskanen T."/>
            <person name="Noordeloos M.E."/>
            <person name="Ohm R.A."/>
            <person name="Ortiz-Santana B."/>
            <person name="Ovrebo C."/>
            <person name="Racz N."/>
            <person name="Riley R."/>
            <person name="Savchenko A."/>
            <person name="Shiryaev A."/>
            <person name="Soop K."/>
            <person name="Spirin V."/>
            <person name="Szebenyi C."/>
            <person name="Tomsovsky M."/>
            <person name="Tulloss R.E."/>
            <person name="Uehling J."/>
            <person name="Grigoriev I.V."/>
            <person name="Vagvolgyi C."/>
            <person name="Papp T."/>
            <person name="Martin F.M."/>
            <person name="Miettinen O."/>
            <person name="Hibbett D.S."/>
            <person name="Nagy L.G."/>
        </authorList>
    </citation>
    <scope>NUCLEOTIDE SEQUENCE [LARGE SCALE GENOMIC DNA]</scope>
    <source>
        <strain evidence="1 2">FP101781</strain>
    </source>
</reference>
<organism evidence="1 2">
    <name type="scientific">Coprinellus micaceus</name>
    <name type="common">Glistening ink-cap mushroom</name>
    <name type="synonym">Coprinus micaceus</name>
    <dbReference type="NCBI Taxonomy" id="71717"/>
    <lineage>
        <taxon>Eukaryota</taxon>
        <taxon>Fungi</taxon>
        <taxon>Dikarya</taxon>
        <taxon>Basidiomycota</taxon>
        <taxon>Agaricomycotina</taxon>
        <taxon>Agaricomycetes</taxon>
        <taxon>Agaricomycetidae</taxon>
        <taxon>Agaricales</taxon>
        <taxon>Agaricineae</taxon>
        <taxon>Psathyrellaceae</taxon>
        <taxon>Coprinellus</taxon>
    </lineage>
</organism>
<protein>
    <submittedName>
        <fullName evidence="1">Uncharacterized protein</fullName>
    </submittedName>
</protein>
<keyword evidence="2" id="KW-1185">Reference proteome</keyword>
<dbReference type="AlphaFoldDB" id="A0A4Y7TZ32"/>
<evidence type="ECO:0000313" key="2">
    <source>
        <dbReference type="Proteomes" id="UP000298030"/>
    </source>
</evidence>
<name>A0A4Y7TZ32_COPMI</name>
<proteinExistence type="predicted"/>
<gene>
    <name evidence="1" type="ORF">FA13DRAFT_1723617</name>
</gene>
<comment type="caution">
    <text evidence="1">The sequence shown here is derived from an EMBL/GenBank/DDBJ whole genome shotgun (WGS) entry which is preliminary data.</text>
</comment>